<dbReference type="InterPro" id="IPR050708">
    <property type="entry name" value="T6SS_VgrG/RHS"/>
</dbReference>
<dbReference type="Proteomes" id="UP000231586">
    <property type="component" value="Unassembled WGS sequence"/>
</dbReference>
<accession>A0A2M8WW98</accession>
<dbReference type="AlphaFoldDB" id="A0A2M8WW98"/>
<sequence length="416" mass="43870">MTAYLPGGQELTLTGASTLSATRYYTLGGQTVAVRTAPALAGVTTLIPDTQNTAQYAVTDTTNKLTVKRQDPFGGVRGQAGTFPGDHGFLDKPTDTTGLTQVGARYYDPGLGRFISVDPIMDLADPQQWSAYAYANNNPTTWSDPTGLVPAYDPGASDVLRPGVDDNPGVAQHRRHVSTPASTPAAPATTTAKSTIWWATPSGIGGKVGDWVSTHQETVKEVALNAIPGYSQYQFTNRTYTAFQTGDFSQWGGFTGWNEELRFQVGITVLDFTGVGEGLSLLAAPARAGLKTTVKVGAEDLEANTADEALAAARSQRDALAAEVGSSKATVTGGYDPARGPSSAISGCNRNPLGCAENDVERQLGIDPSGIQFTEAIRPRTGQQVPICHDCQVRYGPSQFPAGTLHKPGGRWDELG</sequence>
<evidence type="ECO:0000313" key="2">
    <source>
        <dbReference type="Proteomes" id="UP000231586"/>
    </source>
</evidence>
<organism evidence="1 2">
    <name type="scientific">Luteimicrobium subarcticum</name>
    <dbReference type="NCBI Taxonomy" id="620910"/>
    <lineage>
        <taxon>Bacteria</taxon>
        <taxon>Bacillati</taxon>
        <taxon>Actinomycetota</taxon>
        <taxon>Actinomycetes</taxon>
        <taxon>Micrococcales</taxon>
        <taxon>Luteimicrobium</taxon>
    </lineage>
</organism>
<keyword evidence="2" id="KW-1185">Reference proteome</keyword>
<dbReference type="PANTHER" id="PTHR32305">
    <property type="match status" value="1"/>
</dbReference>
<name>A0A2M8WW98_9MICO</name>
<gene>
    <name evidence="1" type="ORF">CLV34_0076</name>
</gene>
<dbReference type="NCBIfam" id="TIGR03696">
    <property type="entry name" value="Rhs_assc_core"/>
    <property type="match status" value="1"/>
</dbReference>
<dbReference type="EMBL" id="PGTZ01000002">
    <property type="protein sequence ID" value="PJI95202.1"/>
    <property type="molecule type" value="Genomic_DNA"/>
</dbReference>
<dbReference type="PANTHER" id="PTHR32305:SF17">
    <property type="entry name" value="TRNA NUCLEASE WAPA"/>
    <property type="match status" value="1"/>
</dbReference>
<proteinExistence type="predicted"/>
<dbReference type="Gene3D" id="2.180.10.10">
    <property type="entry name" value="RHS repeat-associated core"/>
    <property type="match status" value="1"/>
</dbReference>
<comment type="caution">
    <text evidence="1">The sequence shown here is derived from an EMBL/GenBank/DDBJ whole genome shotgun (WGS) entry which is preliminary data.</text>
</comment>
<evidence type="ECO:0000313" key="1">
    <source>
        <dbReference type="EMBL" id="PJI95202.1"/>
    </source>
</evidence>
<protein>
    <submittedName>
        <fullName evidence="1">RHS repeat-associated protein</fullName>
    </submittedName>
</protein>
<reference evidence="1 2" key="1">
    <citation type="submission" date="2017-11" db="EMBL/GenBank/DDBJ databases">
        <title>Genomic Encyclopedia of Archaeal and Bacterial Type Strains, Phase II (KMG-II): From Individual Species to Whole Genera.</title>
        <authorList>
            <person name="Goeker M."/>
        </authorList>
    </citation>
    <scope>NUCLEOTIDE SEQUENCE [LARGE SCALE GENOMIC DNA]</scope>
    <source>
        <strain evidence="1 2">DSM 22413</strain>
    </source>
</reference>
<dbReference type="InterPro" id="IPR022385">
    <property type="entry name" value="Rhs_assc_core"/>
</dbReference>